<sequence length="508" mass="55229">MKIIFKIILFCFIFFLFINISGEIRIGDMESNIYISDPLQNLFYTDPGFLNPAFSHGIVGSFLNPAGLSKDLKMINAGLAFSFTQKSSFSGDFTLFSGEDSTFSDTINTLLNISYEDKGGLDFIGAATRLGPISLTAGMYRSEGYGLTLMSDSSENSFTVEREIHKKLTHDDINEIPEGDTIPVIYNLYSEFILSSFADFNAEFYSKPTVYIGGSFGNSIVSGGIGIKFRAINNRLISNAYLRAGLDTFSLGISPDSAIDWTVNLNATQEQSIAELMAIYGDNSTGSFTTELYGGILIDIKMLKLGLSLDYTPQKQDLSSYNFAFSKFDSINIDININADSASIIIDTTGHVITGTIPVSFFNITSYDTSYSGPFGIPGTFDGKIGMGFSFPFIMTGFSGGFTYLSGNGLMIGKAHATGSLIINIPYVPIRFNTEGVWPYLYVNGNNIPLTPYVNFGGGFSVLMGPVSLDATAKLSASSLMLNILNEETNSVDIKKNISLGFGFRVNI</sequence>
<dbReference type="EMBL" id="QNBD01000002">
    <property type="protein sequence ID" value="RKX72676.1"/>
    <property type="molecule type" value="Genomic_DNA"/>
</dbReference>
<dbReference type="Proteomes" id="UP000271125">
    <property type="component" value="Unassembled WGS sequence"/>
</dbReference>
<dbReference type="AlphaFoldDB" id="A0A660SRH6"/>
<proteinExistence type="predicted"/>
<gene>
    <name evidence="1" type="ORF">DRP43_00065</name>
</gene>
<evidence type="ECO:0000313" key="2">
    <source>
        <dbReference type="Proteomes" id="UP000271125"/>
    </source>
</evidence>
<accession>A0A660SRH6</accession>
<comment type="caution">
    <text evidence="1">The sequence shown here is derived from an EMBL/GenBank/DDBJ whole genome shotgun (WGS) entry which is preliminary data.</text>
</comment>
<evidence type="ECO:0000313" key="1">
    <source>
        <dbReference type="EMBL" id="RKX72676.1"/>
    </source>
</evidence>
<reference evidence="1 2" key="1">
    <citation type="submission" date="2018-06" db="EMBL/GenBank/DDBJ databases">
        <title>Extensive metabolic versatility and redundancy in microbially diverse, dynamic hydrothermal sediments.</title>
        <authorList>
            <person name="Dombrowski N."/>
            <person name="Teske A."/>
            <person name="Baker B.J."/>
        </authorList>
    </citation>
    <scope>NUCLEOTIDE SEQUENCE [LARGE SCALE GENOMIC DNA]</scope>
    <source>
        <strain evidence="1">B10_G13</strain>
    </source>
</reference>
<organism evidence="1 2">
    <name type="scientific">candidate division TA06 bacterium</name>
    <dbReference type="NCBI Taxonomy" id="2250710"/>
    <lineage>
        <taxon>Bacteria</taxon>
        <taxon>Bacteria division TA06</taxon>
    </lineage>
</organism>
<protein>
    <recommendedName>
        <fullName evidence="3">DUF5723 domain-containing protein</fullName>
    </recommendedName>
</protein>
<name>A0A660SRH6_UNCT6</name>
<evidence type="ECO:0008006" key="3">
    <source>
        <dbReference type="Google" id="ProtNLM"/>
    </source>
</evidence>